<dbReference type="Gene3D" id="3.60.10.10">
    <property type="entry name" value="Endonuclease/exonuclease/phosphatase"/>
    <property type="match status" value="1"/>
</dbReference>
<sequence>MSEFNKCLKAMEVDDIRSVGRFFTWSNKRAGNFAVNKKLDRVLGNWEWHKHFNHSLAHFHNPGVSDHSPVSVSLSEVRNNGNKPFKFLNFWVKDDRFMGIVRRVWSQRAIGNPLEAVLCKLRNLKRELKFVFKESIPSSNMEAIRGEIEITQANLLLNPSDAGLLLKEKHLLSRLWKLKEQEEYFLK</sequence>
<dbReference type="AlphaFoldDB" id="A0A1Q3C0X9"/>
<evidence type="ECO:0000313" key="1">
    <source>
        <dbReference type="EMBL" id="GAV73925.1"/>
    </source>
</evidence>
<dbReference type="SUPFAM" id="SSF56219">
    <property type="entry name" value="DNase I-like"/>
    <property type="match status" value="1"/>
</dbReference>
<name>A0A1Q3C0X9_CEPFO</name>
<dbReference type="EMBL" id="BDDD01001166">
    <property type="protein sequence ID" value="GAV73925.1"/>
    <property type="molecule type" value="Genomic_DNA"/>
</dbReference>
<evidence type="ECO:0008006" key="3">
    <source>
        <dbReference type="Google" id="ProtNLM"/>
    </source>
</evidence>
<dbReference type="OrthoDB" id="1932741at2759"/>
<dbReference type="PANTHER" id="PTHR33710:SF71">
    <property type="entry name" value="ENDONUCLEASE_EXONUCLEASE_PHOSPHATASE DOMAIN-CONTAINING PROTEIN"/>
    <property type="match status" value="1"/>
</dbReference>
<dbReference type="InParanoid" id="A0A1Q3C0X9"/>
<accession>A0A1Q3C0X9</accession>
<dbReference type="PANTHER" id="PTHR33710">
    <property type="entry name" value="BNAC02G09200D PROTEIN"/>
    <property type="match status" value="1"/>
</dbReference>
<proteinExistence type="predicted"/>
<evidence type="ECO:0000313" key="2">
    <source>
        <dbReference type="Proteomes" id="UP000187406"/>
    </source>
</evidence>
<dbReference type="Proteomes" id="UP000187406">
    <property type="component" value="Unassembled WGS sequence"/>
</dbReference>
<keyword evidence="2" id="KW-1185">Reference proteome</keyword>
<gene>
    <name evidence="1" type="ORF">CFOL_v3_17408</name>
</gene>
<comment type="caution">
    <text evidence="1">The sequence shown here is derived from an EMBL/GenBank/DDBJ whole genome shotgun (WGS) entry which is preliminary data.</text>
</comment>
<reference evidence="2" key="1">
    <citation type="submission" date="2016-04" db="EMBL/GenBank/DDBJ databases">
        <title>Cephalotus genome sequencing.</title>
        <authorList>
            <person name="Fukushima K."/>
            <person name="Hasebe M."/>
            <person name="Fang X."/>
        </authorList>
    </citation>
    <scope>NUCLEOTIDE SEQUENCE [LARGE SCALE GENOMIC DNA]</scope>
    <source>
        <strain evidence="2">cv. St1</strain>
    </source>
</reference>
<dbReference type="InterPro" id="IPR036691">
    <property type="entry name" value="Endo/exonu/phosph_ase_sf"/>
</dbReference>
<protein>
    <recommendedName>
        <fullName evidence="3">Exo_endo_phos domain-containing protein</fullName>
    </recommendedName>
</protein>
<organism evidence="1 2">
    <name type="scientific">Cephalotus follicularis</name>
    <name type="common">Albany pitcher plant</name>
    <dbReference type="NCBI Taxonomy" id="3775"/>
    <lineage>
        <taxon>Eukaryota</taxon>
        <taxon>Viridiplantae</taxon>
        <taxon>Streptophyta</taxon>
        <taxon>Embryophyta</taxon>
        <taxon>Tracheophyta</taxon>
        <taxon>Spermatophyta</taxon>
        <taxon>Magnoliopsida</taxon>
        <taxon>eudicotyledons</taxon>
        <taxon>Gunneridae</taxon>
        <taxon>Pentapetalae</taxon>
        <taxon>rosids</taxon>
        <taxon>fabids</taxon>
        <taxon>Oxalidales</taxon>
        <taxon>Cephalotaceae</taxon>
        <taxon>Cephalotus</taxon>
    </lineage>
</organism>